<dbReference type="EMBL" id="VPFL01000005">
    <property type="protein sequence ID" value="TXF12550.1"/>
    <property type="molecule type" value="Genomic_DNA"/>
</dbReference>
<dbReference type="AlphaFoldDB" id="A0A5C7EM75"/>
<feature type="domain" description="Nudix hydrolase" evidence="1">
    <location>
        <begin position="117"/>
        <end position="258"/>
    </location>
</feature>
<gene>
    <name evidence="2" type="ORF">FR698_04765</name>
</gene>
<dbReference type="Pfam" id="PF15916">
    <property type="entry name" value="DUF4743"/>
    <property type="match status" value="1"/>
</dbReference>
<dbReference type="InParanoid" id="A0A5C7EM75"/>
<dbReference type="Pfam" id="PF00293">
    <property type="entry name" value="NUDIX"/>
    <property type="match status" value="1"/>
</dbReference>
<comment type="caution">
    <text evidence="2">The sequence shown here is derived from an EMBL/GenBank/DDBJ whole genome shotgun (WGS) entry which is preliminary data.</text>
</comment>
<dbReference type="GO" id="GO:0044715">
    <property type="term" value="F:8-oxo-dGDP phosphatase activity"/>
    <property type="evidence" value="ECO:0007669"/>
    <property type="project" value="TreeGrafter"/>
</dbReference>
<dbReference type="InterPro" id="IPR015797">
    <property type="entry name" value="NUDIX_hydrolase-like_dom_sf"/>
</dbReference>
<dbReference type="InterPro" id="IPR000086">
    <property type="entry name" value="NUDIX_hydrolase_dom"/>
</dbReference>
<dbReference type="CDD" id="cd03676">
    <property type="entry name" value="NUDIX_Tnr3_like"/>
    <property type="match status" value="1"/>
</dbReference>
<reference evidence="2 3" key="1">
    <citation type="submission" date="2019-08" db="EMBL/GenBank/DDBJ databases">
        <title>Pelomicrobium methylotrophicum gen. nov., sp. nov. a moderately thermophilic, facultatively anaerobic, lithoautotrophic and methylotrophic bacterium isolated from a terrestrial mud volcano.</title>
        <authorList>
            <person name="Slobodkina G.B."/>
            <person name="Merkel A.Y."/>
            <person name="Slobodkin A.I."/>
        </authorList>
    </citation>
    <scope>NUCLEOTIDE SEQUENCE [LARGE SCALE GENOMIC DNA]</scope>
    <source>
        <strain evidence="2 3">SM250</strain>
    </source>
</reference>
<proteinExistence type="predicted"/>
<dbReference type="RefSeq" id="WP_147799042.1">
    <property type="nucleotide sequence ID" value="NZ_VPFL01000005.1"/>
</dbReference>
<dbReference type="InterPro" id="IPR031804">
    <property type="entry name" value="DUF4743"/>
</dbReference>
<evidence type="ECO:0000313" key="2">
    <source>
        <dbReference type="EMBL" id="TXF12550.1"/>
    </source>
</evidence>
<name>A0A5C7EM75_9PROT</name>
<evidence type="ECO:0000259" key="1">
    <source>
        <dbReference type="PROSITE" id="PS51462"/>
    </source>
</evidence>
<accession>A0A5C7EM75</accession>
<dbReference type="PANTHER" id="PTHR13622:SF8">
    <property type="entry name" value="THIAMIN PYROPHOSPHOKINASE 1"/>
    <property type="match status" value="1"/>
</dbReference>
<protein>
    <submittedName>
        <fullName evidence="2">DUF4743 domain-containing protein</fullName>
    </submittedName>
</protein>
<dbReference type="PROSITE" id="PS51462">
    <property type="entry name" value="NUDIX"/>
    <property type="match status" value="1"/>
</dbReference>
<organism evidence="2 3">
    <name type="scientific">Pelomicrobium methylotrophicum</name>
    <dbReference type="NCBI Taxonomy" id="2602750"/>
    <lineage>
        <taxon>Bacteria</taxon>
        <taxon>Pseudomonadati</taxon>
        <taxon>Pseudomonadota</taxon>
        <taxon>Hydrogenophilia</taxon>
        <taxon>Hydrogenophilia incertae sedis</taxon>
        <taxon>Pelomicrobium</taxon>
    </lineage>
</organism>
<dbReference type="Gene3D" id="3.90.79.10">
    <property type="entry name" value="Nucleoside Triphosphate Pyrophosphohydrolase"/>
    <property type="match status" value="1"/>
</dbReference>
<dbReference type="OrthoDB" id="5621792at2"/>
<keyword evidence="3" id="KW-1185">Reference proteome</keyword>
<dbReference type="Proteomes" id="UP000321201">
    <property type="component" value="Unassembled WGS sequence"/>
</dbReference>
<evidence type="ECO:0000313" key="3">
    <source>
        <dbReference type="Proteomes" id="UP000321201"/>
    </source>
</evidence>
<dbReference type="PANTHER" id="PTHR13622">
    <property type="entry name" value="THIAMIN PYROPHOSPHOKINASE"/>
    <property type="match status" value="1"/>
</dbReference>
<dbReference type="SUPFAM" id="SSF55811">
    <property type="entry name" value="Nudix"/>
    <property type="match status" value="1"/>
</dbReference>
<sequence length="288" mass="31869">MDLTPLIEVTRAARRFDPRHYLPFHVAARQVGWVAPRLAERLEPMAEVFLVGDFGVALHPDLVEPQARTEALDRAVETLAAEGWIVGVRHERYAIRERFDAAPLFAIERAAARPFGLTTFAAHVNGLTRRADGAVEMWIARRSPTKPIDPGMLDNLVGGGIAAGHTVTQTVVRECFEEAGILEPLARKAQPAGLVRLLREVPEGVQSEVIFVHDLWLPPDLSPRNTDGEVSEFHRVEFRSLPRRIVDGDPFTLDSALVILDCLIRHGVIGPDDQGYEALVAGLREAPR</sequence>